<dbReference type="RefSeq" id="WP_344715129.1">
    <property type="nucleotide sequence ID" value="NZ_BAABCB010000020.1"/>
</dbReference>
<protein>
    <submittedName>
        <fullName evidence="1">Uncharacterized protein</fullName>
    </submittedName>
</protein>
<dbReference type="Proteomes" id="UP001501682">
    <property type="component" value="Unassembled WGS sequence"/>
</dbReference>
<gene>
    <name evidence="1" type="ORF">GCM10022292_24910</name>
</gene>
<organism evidence="1 2">
    <name type="scientific">Winogradskyella damuponensis</name>
    <dbReference type="NCBI Taxonomy" id="943939"/>
    <lineage>
        <taxon>Bacteria</taxon>
        <taxon>Pseudomonadati</taxon>
        <taxon>Bacteroidota</taxon>
        <taxon>Flavobacteriia</taxon>
        <taxon>Flavobacteriales</taxon>
        <taxon>Flavobacteriaceae</taxon>
        <taxon>Winogradskyella</taxon>
    </lineage>
</organism>
<keyword evidence="2" id="KW-1185">Reference proteome</keyword>
<name>A0ABP8CY52_9FLAO</name>
<comment type="caution">
    <text evidence="1">The sequence shown here is derived from an EMBL/GenBank/DDBJ whole genome shotgun (WGS) entry which is preliminary data.</text>
</comment>
<accession>A0ABP8CY52</accession>
<dbReference type="EMBL" id="BAABCB010000020">
    <property type="protein sequence ID" value="GAA4244807.1"/>
    <property type="molecule type" value="Genomic_DNA"/>
</dbReference>
<evidence type="ECO:0000313" key="1">
    <source>
        <dbReference type="EMBL" id="GAA4244807.1"/>
    </source>
</evidence>
<evidence type="ECO:0000313" key="2">
    <source>
        <dbReference type="Proteomes" id="UP001501682"/>
    </source>
</evidence>
<reference evidence="2" key="1">
    <citation type="journal article" date="2019" name="Int. J. Syst. Evol. Microbiol.">
        <title>The Global Catalogue of Microorganisms (GCM) 10K type strain sequencing project: providing services to taxonomists for standard genome sequencing and annotation.</title>
        <authorList>
            <consortium name="The Broad Institute Genomics Platform"/>
            <consortium name="The Broad Institute Genome Sequencing Center for Infectious Disease"/>
            <person name="Wu L."/>
            <person name="Ma J."/>
        </authorList>
    </citation>
    <scope>NUCLEOTIDE SEQUENCE [LARGE SCALE GENOMIC DNA]</scope>
    <source>
        <strain evidence="2">JCM 17633</strain>
    </source>
</reference>
<proteinExistence type="predicted"/>
<sequence length="165" mass="18868">MIAKSYIKSTLIELDKLYNSASSQKKAIYFSKLAVIELCGWIEETLDDIIIKHGNRNLKSVDNKNYCKNKIVNPNYGFQYNNNIRPMLISLLGLIQVEKLELELEKTAQITLLKSNLGNLKSTRNEAAHTHLKGVTRIYNAPSRTLGDFNRISTILEKIDNELRK</sequence>